<dbReference type="GO" id="GO:0009236">
    <property type="term" value="P:cobalamin biosynthetic process"/>
    <property type="evidence" value="ECO:0007669"/>
    <property type="project" value="UniProtKB-ARBA"/>
</dbReference>
<keyword evidence="7" id="KW-0520">NAD</keyword>
<evidence type="ECO:0000256" key="6">
    <source>
        <dbReference type="ARBA" id="ARBA00023002"/>
    </source>
</evidence>
<evidence type="ECO:0000256" key="9">
    <source>
        <dbReference type="ARBA" id="ARBA00061097"/>
    </source>
</evidence>
<dbReference type="Proteomes" id="UP000663444">
    <property type="component" value="Chromosome"/>
</dbReference>
<dbReference type="KEGG" id="ares:IWH25_00295"/>
<evidence type="ECO:0000259" key="12">
    <source>
        <dbReference type="Pfam" id="PF00881"/>
    </source>
</evidence>
<evidence type="ECO:0000256" key="5">
    <source>
        <dbReference type="ARBA" id="ARBA00022857"/>
    </source>
</evidence>
<evidence type="ECO:0000313" key="13">
    <source>
        <dbReference type="EMBL" id="QRJ63837.1"/>
    </source>
</evidence>
<name>A0A974SP25_9RHOO</name>
<proteinExistence type="inferred from homology"/>
<keyword evidence="5" id="KW-0521">NADP</keyword>
<dbReference type="EC" id="1.13.11.79" evidence="10"/>
<dbReference type="EMBL" id="CP064781">
    <property type="protein sequence ID" value="QRJ63837.1"/>
    <property type="molecule type" value="Genomic_DNA"/>
</dbReference>
<keyword evidence="3" id="KW-0288">FMN</keyword>
<sequence length="263" mass="29223">MSHSTDSGDGRQPEHFFADAARDAVYRAIFSRRDVRGQFLPDPIPDDMLARILTAAHFAPSVGYMQPWSFVLIREQAVKQRIHAAFAEANAEAAAMFEGQKQEIYRELKLEGILESPVNILITCDRDRAGPVVIGRTHIKAMDIYSSVCAVQNLWLAARAEGLGVGWVSIFHQSALKEILGLPERIIPIAYLCLGQVSYFHDKPELEKAGWRPRLALDELVYFEQWGQTDAAGAAALKTALREAQETAAGQRRFSADIAAESR</sequence>
<evidence type="ECO:0000256" key="7">
    <source>
        <dbReference type="ARBA" id="ARBA00023027"/>
    </source>
</evidence>
<evidence type="ECO:0000256" key="2">
    <source>
        <dbReference type="ARBA" id="ARBA00022630"/>
    </source>
</evidence>
<dbReference type="InterPro" id="IPR029479">
    <property type="entry name" value="Nitroreductase"/>
</dbReference>
<comment type="subunit">
    <text evidence="1">Homooctamer.</text>
</comment>
<dbReference type="RefSeq" id="WP_203387369.1">
    <property type="nucleotide sequence ID" value="NZ_CP064781.1"/>
</dbReference>
<comment type="similarity">
    <text evidence="9">Belongs to the BluB family.</text>
</comment>
<dbReference type="FunFam" id="3.40.109.10:FF:000013">
    <property type="entry name" value="5,6-dimethylbenzimidazole synthase"/>
    <property type="match status" value="1"/>
</dbReference>
<dbReference type="Pfam" id="PF00881">
    <property type="entry name" value="Nitroreductase"/>
    <property type="match status" value="1"/>
</dbReference>
<reference evidence="13" key="1">
    <citation type="submission" date="2020-11" db="EMBL/GenBank/DDBJ databases">
        <title>Azospira restricta DSM 18626 genome sequence.</title>
        <authorList>
            <person name="Moe W.M."/>
        </authorList>
    </citation>
    <scope>NUCLEOTIDE SEQUENCE</scope>
    <source>
        <strain evidence="13">DSM 18626</strain>
    </source>
</reference>
<gene>
    <name evidence="13" type="primary">bluB</name>
    <name evidence="13" type="ORF">IWH25_00295</name>
</gene>
<keyword evidence="2" id="KW-0285">Flavoprotein</keyword>
<keyword evidence="4" id="KW-0547">Nucleotide-binding</keyword>
<evidence type="ECO:0000256" key="3">
    <source>
        <dbReference type="ARBA" id="ARBA00022643"/>
    </source>
</evidence>
<evidence type="ECO:0000256" key="1">
    <source>
        <dbReference type="ARBA" id="ARBA00011823"/>
    </source>
</evidence>
<dbReference type="CDD" id="cd02145">
    <property type="entry name" value="BluB"/>
    <property type="match status" value="1"/>
</dbReference>
<evidence type="ECO:0000313" key="14">
    <source>
        <dbReference type="Proteomes" id="UP000663444"/>
    </source>
</evidence>
<evidence type="ECO:0000256" key="11">
    <source>
        <dbReference type="ARBA" id="ARBA00068702"/>
    </source>
</evidence>
<feature type="domain" description="Nitroreductase" evidence="12">
    <location>
        <begin position="30"/>
        <end position="195"/>
    </location>
</feature>
<dbReference type="InterPro" id="IPR012825">
    <property type="entry name" value="BluB"/>
</dbReference>
<dbReference type="PANTHER" id="PTHR23026">
    <property type="entry name" value="NADPH NITROREDUCTASE"/>
    <property type="match status" value="1"/>
</dbReference>
<protein>
    <recommendedName>
        <fullName evidence="11">5,6-dimethylbenzimidazole synthase</fullName>
        <ecNumber evidence="10">1.13.11.79</ecNumber>
    </recommendedName>
</protein>
<evidence type="ECO:0000256" key="10">
    <source>
        <dbReference type="ARBA" id="ARBA00066311"/>
    </source>
</evidence>
<accession>A0A974SP25</accession>
<evidence type="ECO:0000256" key="8">
    <source>
        <dbReference type="ARBA" id="ARBA00051314"/>
    </source>
</evidence>
<dbReference type="NCBIfam" id="TIGR02476">
    <property type="entry name" value="BluB"/>
    <property type="match status" value="1"/>
</dbReference>
<dbReference type="GO" id="GO:0000166">
    <property type="term" value="F:nucleotide binding"/>
    <property type="evidence" value="ECO:0007669"/>
    <property type="project" value="UniProtKB-KW"/>
</dbReference>
<dbReference type="InterPro" id="IPR050627">
    <property type="entry name" value="Nitroreductase/BluB"/>
</dbReference>
<comment type="catalytic activity">
    <reaction evidence="8">
        <text>FMNH2 + O2 = dialurate + 5,6-dimethylbenzimidazole + D-erythrose 4-phosphate + H(+)</text>
        <dbReference type="Rhea" id="RHEA:27345"/>
        <dbReference type="ChEBI" id="CHEBI:15378"/>
        <dbReference type="ChEBI" id="CHEBI:15379"/>
        <dbReference type="ChEBI" id="CHEBI:15890"/>
        <dbReference type="ChEBI" id="CHEBI:16897"/>
        <dbReference type="ChEBI" id="CHEBI:57618"/>
        <dbReference type="ChEBI" id="CHEBI:140629"/>
        <dbReference type="EC" id="1.13.11.79"/>
    </reaction>
</comment>
<dbReference type="Gene3D" id="3.40.109.10">
    <property type="entry name" value="NADH Oxidase"/>
    <property type="match status" value="1"/>
</dbReference>
<dbReference type="AlphaFoldDB" id="A0A974SP25"/>
<keyword evidence="6 13" id="KW-0560">Oxidoreductase</keyword>
<dbReference type="GO" id="GO:0102919">
    <property type="term" value="F:5,6-dimethylbenzimidazole synthase activity"/>
    <property type="evidence" value="ECO:0007669"/>
    <property type="project" value="UniProtKB-EC"/>
</dbReference>
<keyword evidence="14" id="KW-1185">Reference proteome</keyword>
<organism evidence="13 14">
    <name type="scientific">Azospira restricta</name>
    <dbReference type="NCBI Taxonomy" id="404405"/>
    <lineage>
        <taxon>Bacteria</taxon>
        <taxon>Pseudomonadati</taxon>
        <taxon>Pseudomonadota</taxon>
        <taxon>Betaproteobacteria</taxon>
        <taxon>Rhodocyclales</taxon>
        <taxon>Rhodocyclaceae</taxon>
        <taxon>Azospira</taxon>
    </lineage>
</organism>
<dbReference type="PANTHER" id="PTHR23026:SF90">
    <property type="entry name" value="IODOTYROSINE DEIODINASE 1"/>
    <property type="match status" value="1"/>
</dbReference>
<dbReference type="InterPro" id="IPR000415">
    <property type="entry name" value="Nitroreductase-like"/>
</dbReference>
<evidence type="ECO:0000256" key="4">
    <source>
        <dbReference type="ARBA" id="ARBA00022741"/>
    </source>
</evidence>
<dbReference type="SUPFAM" id="SSF55469">
    <property type="entry name" value="FMN-dependent nitroreductase-like"/>
    <property type="match status" value="1"/>
</dbReference>